<dbReference type="OrthoDB" id="4762152at2"/>
<dbReference type="Gene3D" id="1.10.520.40">
    <property type="entry name" value="CRISPR-associated protein Cse2"/>
    <property type="match status" value="1"/>
</dbReference>
<dbReference type="InterPro" id="IPR013382">
    <property type="entry name" value="CRISPR-assoc_prot_Cse2"/>
</dbReference>
<dbReference type="Proteomes" id="UP000037594">
    <property type="component" value="Unassembled WGS sequence"/>
</dbReference>
<evidence type="ECO:0000313" key="2">
    <source>
        <dbReference type="EMBL" id="KMV19598.1"/>
    </source>
</evidence>
<dbReference type="PATRIC" id="fig|451644.5.peg.1209"/>
<evidence type="ECO:0008006" key="4">
    <source>
        <dbReference type="Google" id="ProtNLM"/>
    </source>
</evidence>
<dbReference type="EMBL" id="LFOD01000003">
    <property type="protein sequence ID" value="KMV19598.1"/>
    <property type="molecule type" value="Genomic_DNA"/>
</dbReference>
<organism evidence="2 3">
    <name type="scientific">Mycolicibacterium conceptionense</name>
    <dbReference type="NCBI Taxonomy" id="451644"/>
    <lineage>
        <taxon>Bacteria</taxon>
        <taxon>Bacillati</taxon>
        <taxon>Actinomycetota</taxon>
        <taxon>Actinomycetes</taxon>
        <taxon>Mycobacteriales</taxon>
        <taxon>Mycobacteriaceae</taxon>
        <taxon>Mycolicibacterium</taxon>
    </lineage>
</organism>
<feature type="region of interest" description="Disordered" evidence="1">
    <location>
        <begin position="1"/>
        <end position="24"/>
    </location>
</feature>
<gene>
    <name evidence="2" type="ORF">ACT17_05985</name>
</gene>
<dbReference type="AlphaFoldDB" id="A0A0J8UDI9"/>
<accession>A0A0J8UDI9</accession>
<dbReference type="RefSeq" id="WP_048895535.1">
    <property type="nucleotide sequence ID" value="NZ_LFOD01000003.1"/>
</dbReference>
<protein>
    <recommendedName>
        <fullName evidence="4">Type I-E CRISPR-associated protein Cse2/CasB</fullName>
    </recommendedName>
</protein>
<dbReference type="InterPro" id="IPR038287">
    <property type="entry name" value="Cse2_sf"/>
</dbReference>
<reference evidence="2 3" key="1">
    <citation type="submission" date="2015-06" db="EMBL/GenBank/DDBJ databases">
        <title>Genome sequence of Mycobacterium conceptionense strain MLE.</title>
        <authorList>
            <person name="Greninger A.L."/>
            <person name="Cunningham G."/>
            <person name="Chiu C.Y."/>
            <person name="Miller S."/>
        </authorList>
    </citation>
    <scope>NUCLEOTIDE SEQUENCE [LARGE SCALE GENOMIC DNA]</scope>
    <source>
        <strain evidence="2 3">MLE</strain>
    </source>
</reference>
<evidence type="ECO:0000313" key="3">
    <source>
        <dbReference type="Proteomes" id="UP000037594"/>
    </source>
</evidence>
<comment type="caution">
    <text evidence="2">The sequence shown here is derived from an EMBL/GenBank/DDBJ whole genome shotgun (WGS) entry which is preliminary data.</text>
</comment>
<proteinExistence type="predicted"/>
<sequence>MTTTNTDAQERNSDGANPEGPQTPEEFFFRRLYGAHRSRHTGALQHWTPGSFTVEMFAVTGNATDAQFNAWALTAKLFAIFNSTRTDPERGYRDTGIGSWARNVARSRSVSGDPGTERRVRSLVRASSIAELDRVLTPMARTRGISSPDWSTVLAELTAWLDPHQRDRVRFDWARDFTAFRRNEKSTASAEAVEAPATPVQ</sequence>
<evidence type="ECO:0000256" key="1">
    <source>
        <dbReference type="SAM" id="MobiDB-lite"/>
    </source>
</evidence>
<name>A0A0J8UDI9_9MYCO</name>
<dbReference type="Pfam" id="PF09485">
    <property type="entry name" value="CRISPR_Cse2"/>
    <property type="match status" value="1"/>
</dbReference>
<dbReference type="NCBIfam" id="TIGR02548">
    <property type="entry name" value="casB_cse2"/>
    <property type="match status" value="1"/>
</dbReference>